<comment type="caution">
    <text evidence="3">The sequence shown here is derived from an EMBL/GenBank/DDBJ whole genome shotgun (WGS) entry which is preliminary data.</text>
</comment>
<dbReference type="InterPro" id="IPR013103">
    <property type="entry name" value="RVT_2"/>
</dbReference>
<dbReference type="Pfam" id="PF07727">
    <property type="entry name" value="RVT_2"/>
    <property type="match status" value="1"/>
</dbReference>
<dbReference type="EMBL" id="CACVBM020001267">
    <property type="protein sequence ID" value="CAA7042355.1"/>
    <property type="molecule type" value="Genomic_DNA"/>
</dbReference>
<dbReference type="InterPro" id="IPR057670">
    <property type="entry name" value="SH3_retrovirus"/>
</dbReference>
<gene>
    <name evidence="3" type="ORF">MERR_LOCUS29590</name>
</gene>
<protein>
    <submittedName>
        <fullName evidence="3">Uncharacterized protein</fullName>
    </submittedName>
</protein>
<dbReference type="Pfam" id="PF25597">
    <property type="entry name" value="SH3_retrovirus"/>
    <property type="match status" value="1"/>
</dbReference>
<name>A0A6D2JRC4_9BRAS</name>
<reference evidence="3" key="1">
    <citation type="submission" date="2020-01" db="EMBL/GenBank/DDBJ databases">
        <authorList>
            <person name="Mishra B."/>
        </authorList>
    </citation>
    <scope>NUCLEOTIDE SEQUENCE [LARGE SCALE GENOMIC DNA]</scope>
</reference>
<dbReference type="AlphaFoldDB" id="A0A6D2JRC4"/>
<feature type="domain" description="Reverse transcriptase Ty1/copia-type" evidence="1">
    <location>
        <begin position="203"/>
        <end position="275"/>
    </location>
</feature>
<proteinExistence type="predicted"/>
<evidence type="ECO:0000313" key="3">
    <source>
        <dbReference type="EMBL" id="CAA7042355.1"/>
    </source>
</evidence>
<evidence type="ECO:0000259" key="2">
    <source>
        <dbReference type="Pfam" id="PF25597"/>
    </source>
</evidence>
<evidence type="ECO:0000259" key="1">
    <source>
        <dbReference type="Pfam" id="PF07727"/>
    </source>
</evidence>
<feature type="domain" description="Retroviral polymerase SH3-like" evidence="2">
    <location>
        <begin position="7"/>
        <end position="68"/>
    </location>
</feature>
<keyword evidence="4" id="KW-1185">Reference proteome</keyword>
<sequence>MLRVFGSACYPYLRPVADHKLEPRSLQCVFIGYSAQHKGYRCLYSPTGKVHICRHVVFDEECFPFKTRYESLVPRYHNKLLNAWQQSTATPPPNQKEEVQVSRALPVPTAPTQTMPNVAENDQHMLENNGNSGSETEDVAVVQAENTHPMTTRAKSGIHKPNTRSLVASKFIPEVPMSIEAAMKHPGWNLAVMDEMGRIHMLNTWSLVPYEEDMNVLSNKWVYTVKLKPSGDLNKLKAWLVAKGFDQEEGLDYLETFSPVVRTATIRMILDVATAKD</sequence>
<dbReference type="OrthoDB" id="1111611at2759"/>
<dbReference type="Proteomes" id="UP000467841">
    <property type="component" value="Unassembled WGS sequence"/>
</dbReference>
<evidence type="ECO:0000313" key="4">
    <source>
        <dbReference type="Proteomes" id="UP000467841"/>
    </source>
</evidence>
<accession>A0A6D2JRC4</accession>
<organism evidence="3 4">
    <name type="scientific">Microthlaspi erraticum</name>
    <dbReference type="NCBI Taxonomy" id="1685480"/>
    <lineage>
        <taxon>Eukaryota</taxon>
        <taxon>Viridiplantae</taxon>
        <taxon>Streptophyta</taxon>
        <taxon>Embryophyta</taxon>
        <taxon>Tracheophyta</taxon>
        <taxon>Spermatophyta</taxon>
        <taxon>Magnoliopsida</taxon>
        <taxon>eudicotyledons</taxon>
        <taxon>Gunneridae</taxon>
        <taxon>Pentapetalae</taxon>
        <taxon>rosids</taxon>
        <taxon>malvids</taxon>
        <taxon>Brassicales</taxon>
        <taxon>Brassicaceae</taxon>
        <taxon>Coluteocarpeae</taxon>
        <taxon>Microthlaspi</taxon>
    </lineage>
</organism>